<dbReference type="EMBL" id="JAACJN010000036">
    <property type="protein sequence ID" value="KAF5386350.1"/>
    <property type="molecule type" value="Genomic_DNA"/>
</dbReference>
<organism evidence="1 2">
    <name type="scientific">Collybiopsis confluens</name>
    <dbReference type="NCBI Taxonomy" id="2823264"/>
    <lineage>
        <taxon>Eukaryota</taxon>
        <taxon>Fungi</taxon>
        <taxon>Dikarya</taxon>
        <taxon>Basidiomycota</taxon>
        <taxon>Agaricomycotina</taxon>
        <taxon>Agaricomycetes</taxon>
        <taxon>Agaricomycetidae</taxon>
        <taxon>Agaricales</taxon>
        <taxon>Marasmiineae</taxon>
        <taxon>Omphalotaceae</taxon>
        <taxon>Collybiopsis</taxon>
    </lineage>
</organism>
<protein>
    <recommendedName>
        <fullName evidence="3">F-box domain-containing protein</fullName>
    </recommendedName>
</protein>
<gene>
    <name evidence="1" type="ORF">D9757_006688</name>
</gene>
<name>A0A8H5HN56_9AGAR</name>
<comment type="caution">
    <text evidence="1">The sequence shown here is derived from an EMBL/GenBank/DDBJ whole genome shotgun (WGS) entry which is preliminary data.</text>
</comment>
<sequence>MSSNSPSINIDMDAVRGYMRSASGIPEQPLSEIRAFLRSLDQRAQVYDDHMARLQSQISLLRTHREAVDKKRRSLRAALAPIQFLPNSLLTRIFRFVTDDTSYTHGSSPRPRLSPVPFRLASVCSRWQSLCLSCADLWTELVINLTRGPRILPVLDWYLERSQKRPLTLHIVYDAMPIGSVLVDHTVIEKLASFTSRWQHVTFTGPALPFLVPRLQGLDFPIVESLKFNVGFWADLGPFVRAPNLLKIMTQNQNIRPNQAVLRQITNLTYPTSSQGGNLHDILALCSNLDSLKIMDYDKESAVSPHSTRSSILPTLTSLWVHSENYSFALLRSLSTPALTSLRLQHGQFIPQVNVNTISYIPDCLDRSGCSLTKLTITLAWTDNQVIALLQRLPKLEELVIQEIYDQTPGQPSPLTDKLMNSLHGLSPLPIIPCLRALGLMVYNRDKFNTKSFADMVVSRWHPGKLEEAGTADDPITIKPTYVACIRLVQLGLLGQSSIKDEEHLPLIHLRKMGLHFNVFNMTSSEPVYYSLPAWKDLVQ</sequence>
<dbReference type="Gene3D" id="1.20.1280.50">
    <property type="match status" value="1"/>
</dbReference>
<reference evidence="1 2" key="1">
    <citation type="journal article" date="2020" name="ISME J.">
        <title>Uncovering the hidden diversity of litter-decomposition mechanisms in mushroom-forming fungi.</title>
        <authorList>
            <person name="Floudas D."/>
            <person name="Bentzer J."/>
            <person name="Ahren D."/>
            <person name="Johansson T."/>
            <person name="Persson P."/>
            <person name="Tunlid A."/>
        </authorList>
    </citation>
    <scope>NUCLEOTIDE SEQUENCE [LARGE SCALE GENOMIC DNA]</scope>
    <source>
        <strain evidence="1 2">CBS 406.79</strain>
    </source>
</reference>
<evidence type="ECO:0000313" key="1">
    <source>
        <dbReference type="EMBL" id="KAF5386350.1"/>
    </source>
</evidence>
<dbReference type="Gene3D" id="3.80.10.10">
    <property type="entry name" value="Ribonuclease Inhibitor"/>
    <property type="match status" value="1"/>
</dbReference>
<dbReference type="AlphaFoldDB" id="A0A8H5HN56"/>
<evidence type="ECO:0000313" key="2">
    <source>
        <dbReference type="Proteomes" id="UP000518752"/>
    </source>
</evidence>
<dbReference type="OrthoDB" id="3266451at2759"/>
<evidence type="ECO:0008006" key="3">
    <source>
        <dbReference type="Google" id="ProtNLM"/>
    </source>
</evidence>
<keyword evidence="2" id="KW-1185">Reference proteome</keyword>
<dbReference type="Proteomes" id="UP000518752">
    <property type="component" value="Unassembled WGS sequence"/>
</dbReference>
<proteinExistence type="predicted"/>
<dbReference type="InterPro" id="IPR032675">
    <property type="entry name" value="LRR_dom_sf"/>
</dbReference>
<accession>A0A8H5HN56</accession>